<dbReference type="Gene3D" id="3.90.550.10">
    <property type="entry name" value="Spore Coat Polysaccharide Biosynthesis Protein SpsA, Chain A"/>
    <property type="match status" value="1"/>
</dbReference>
<evidence type="ECO:0000259" key="1">
    <source>
        <dbReference type="Pfam" id="PF00535"/>
    </source>
</evidence>
<dbReference type="Proteomes" id="UP000177579">
    <property type="component" value="Unassembled WGS sequence"/>
</dbReference>
<protein>
    <recommendedName>
        <fullName evidence="1">Glycosyltransferase 2-like domain-containing protein</fullName>
    </recommendedName>
</protein>
<dbReference type="PANTHER" id="PTHR10859">
    <property type="entry name" value="GLYCOSYL TRANSFERASE"/>
    <property type="match status" value="1"/>
</dbReference>
<evidence type="ECO:0000313" key="2">
    <source>
        <dbReference type="EMBL" id="OGF40940.1"/>
    </source>
</evidence>
<feature type="domain" description="Glycosyltransferase 2-like" evidence="1">
    <location>
        <begin position="5"/>
        <end position="167"/>
    </location>
</feature>
<accession>A0A1F5TPU6</accession>
<evidence type="ECO:0000313" key="3">
    <source>
        <dbReference type="Proteomes" id="UP000177579"/>
    </source>
</evidence>
<comment type="caution">
    <text evidence="2">The sequence shown here is derived from an EMBL/GenBank/DDBJ whole genome shotgun (WGS) entry which is preliminary data.</text>
</comment>
<dbReference type="EMBL" id="MFGO01000018">
    <property type="protein sequence ID" value="OGF40940.1"/>
    <property type="molecule type" value="Genomic_DNA"/>
</dbReference>
<dbReference type="GO" id="GO:0006487">
    <property type="term" value="P:protein N-linked glycosylation"/>
    <property type="evidence" value="ECO:0007669"/>
    <property type="project" value="TreeGrafter"/>
</dbReference>
<dbReference type="PANTHER" id="PTHR10859:SF91">
    <property type="entry name" value="DOLICHYL-PHOSPHATE BETA-GLUCOSYLTRANSFERASE"/>
    <property type="match status" value="1"/>
</dbReference>
<organism evidence="2 3">
    <name type="scientific">Candidatus Falkowbacteria bacterium RIFOXYD2_FULL_34_120</name>
    <dbReference type="NCBI Taxonomy" id="1798007"/>
    <lineage>
        <taxon>Bacteria</taxon>
        <taxon>Candidatus Falkowiibacteriota</taxon>
    </lineage>
</organism>
<sequence length="236" mass="27287">MKLLSIVIPIYNEEEILETEVKSIINEMNNRKFEKYEIFLVENGSTDNTKNIAKELSEDFQNIKMISLKTSNYGRAIKDGILRCNGDNVAIFNIDFWDVDFLITSINYLLSGESDIVLGSKVMSESEDTRSLLRRFITKNFNLFLKLFFDSGGVDTHGLKLFRKNIIINIVKKCITDRELFDTEFILRSQMGGLRIKEIPVICEEKRKSTTGVLARVPSTIIDIVRLFYNIKIKYE</sequence>
<dbReference type="Pfam" id="PF00535">
    <property type="entry name" value="Glycos_transf_2"/>
    <property type="match status" value="1"/>
</dbReference>
<dbReference type="InterPro" id="IPR001173">
    <property type="entry name" value="Glyco_trans_2-like"/>
</dbReference>
<reference evidence="2 3" key="1">
    <citation type="journal article" date="2016" name="Nat. Commun.">
        <title>Thousands of microbial genomes shed light on interconnected biogeochemical processes in an aquifer system.</title>
        <authorList>
            <person name="Anantharaman K."/>
            <person name="Brown C.T."/>
            <person name="Hug L.A."/>
            <person name="Sharon I."/>
            <person name="Castelle C.J."/>
            <person name="Probst A.J."/>
            <person name="Thomas B.C."/>
            <person name="Singh A."/>
            <person name="Wilkins M.J."/>
            <person name="Karaoz U."/>
            <person name="Brodie E.L."/>
            <person name="Williams K.H."/>
            <person name="Hubbard S.S."/>
            <person name="Banfield J.F."/>
        </authorList>
    </citation>
    <scope>NUCLEOTIDE SEQUENCE [LARGE SCALE GENOMIC DNA]</scope>
</reference>
<dbReference type="AlphaFoldDB" id="A0A1F5TPU6"/>
<proteinExistence type="predicted"/>
<dbReference type="SUPFAM" id="SSF53448">
    <property type="entry name" value="Nucleotide-diphospho-sugar transferases"/>
    <property type="match status" value="1"/>
</dbReference>
<name>A0A1F5TPU6_9BACT</name>
<dbReference type="InterPro" id="IPR029044">
    <property type="entry name" value="Nucleotide-diphossugar_trans"/>
</dbReference>
<gene>
    <name evidence="2" type="ORF">A2531_04225</name>
</gene>